<evidence type="ECO:0000256" key="3">
    <source>
        <dbReference type="ARBA" id="ARBA00022692"/>
    </source>
</evidence>
<feature type="transmembrane region" description="Helical" evidence="6">
    <location>
        <begin position="103"/>
        <end position="127"/>
    </location>
</feature>
<feature type="transmembrane region" description="Helical" evidence="6">
    <location>
        <begin position="77"/>
        <end position="97"/>
    </location>
</feature>
<dbReference type="GO" id="GO:0005886">
    <property type="term" value="C:plasma membrane"/>
    <property type="evidence" value="ECO:0007669"/>
    <property type="project" value="UniProtKB-SubCell"/>
</dbReference>
<dbReference type="PANTHER" id="PTHR23506:SF23">
    <property type="entry name" value="GH10249P"/>
    <property type="match status" value="1"/>
</dbReference>
<keyword evidence="3 6" id="KW-0812">Transmembrane</keyword>
<feature type="transmembrane region" description="Helical" evidence="6">
    <location>
        <begin position="336"/>
        <end position="357"/>
    </location>
</feature>
<name>A0A1H1RRZ6_9ACTN</name>
<organism evidence="8 9">
    <name type="scientific">Microlunatus soli</name>
    <dbReference type="NCBI Taxonomy" id="630515"/>
    <lineage>
        <taxon>Bacteria</taxon>
        <taxon>Bacillati</taxon>
        <taxon>Actinomycetota</taxon>
        <taxon>Actinomycetes</taxon>
        <taxon>Propionibacteriales</taxon>
        <taxon>Propionibacteriaceae</taxon>
        <taxon>Microlunatus</taxon>
    </lineage>
</organism>
<feature type="domain" description="Major facilitator superfamily (MFS) profile" evidence="7">
    <location>
        <begin position="12"/>
        <end position="389"/>
    </location>
</feature>
<evidence type="ECO:0000256" key="2">
    <source>
        <dbReference type="ARBA" id="ARBA00022448"/>
    </source>
</evidence>
<comment type="subcellular location">
    <subcellularLocation>
        <location evidence="1">Cell membrane</location>
        <topology evidence="1">Multi-pass membrane protein</topology>
    </subcellularLocation>
</comment>
<dbReference type="InterPro" id="IPR005828">
    <property type="entry name" value="MFS_sugar_transport-like"/>
</dbReference>
<dbReference type="InterPro" id="IPR020846">
    <property type="entry name" value="MFS_dom"/>
</dbReference>
<evidence type="ECO:0000313" key="8">
    <source>
        <dbReference type="EMBL" id="SDS38470.1"/>
    </source>
</evidence>
<dbReference type="Gene3D" id="1.20.1720.10">
    <property type="entry name" value="Multidrug resistance protein D"/>
    <property type="match status" value="1"/>
</dbReference>
<dbReference type="InterPro" id="IPR050930">
    <property type="entry name" value="MFS_Vesicular_Transporter"/>
</dbReference>
<dbReference type="Proteomes" id="UP000199103">
    <property type="component" value="Chromosome I"/>
</dbReference>
<dbReference type="PRINTS" id="PR01035">
    <property type="entry name" value="TCRTETA"/>
</dbReference>
<sequence>MKRFAVSGMPREVLVLGVIAFCVMVGFGVVLPVLPVFARSFGVGNFEVGAVVSAFALMRLICSPFCPRLISMLGERVVLGVGMFIVAISSGLVALAQDYPQLLILRAAGGIGSAMFTVSAMTLLLRVVAPDRRGRATGIYQGGFLLGGMAGPAVGGVLATISITAPFLFYAGTLIAAGTVGLLLLRAPEQAAPERAEAPIPFRRVLADRRYQAACLTNLAQGWSSFGVRSSLVPVLVVEVLHGKPSWTGIAFACASVVQTIALGPAGRFTDTVGRRPAMITGGVIACAAIVLVPIAPNIWLLGAILCGYGVAAAFLGTAPAAAVGDAAGGRAGRPVAIFSMCSDIGAIVGPLVAGLLADRVSYPAAFLAGGLLLAVGFLAAIRMPREAPLVVPDRPEVDSAS</sequence>
<feature type="transmembrane region" description="Helical" evidence="6">
    <location>
        <begin position="139"/>
        <end position="161"/>
    </location>
</feature>
<keyword evidence="9" id="KW-1185">Reference proteome</keyword>
<evidence type="ECO:0000313" key="9">
    <source>
        <dbReference type="Proteomes" id="UP000199103"/>
    </source>
</evidence>
<dbReference type="Pfam" id="PF00083">
    <property type="entry name" value="Sugar_tr"/>
    <property type="match status" value="1"/>
</dbReference>
<feature type="transmembrane region" description="Helical" evidence="6">
    <location>
        <begin position="302"/>
        <end position="324"/>
    </location>
</feature>
<evidence type="ECO:0000256" key="1">
    <source>
        <dbReference type="ARBA" id="ARBA00004651"/>
    </source>
</evidence>
<dbReference type="EMBL" id="LT629772">
    <property type="protein sequence ID" value="SDS38470.1"/>
    <property type="molecule type" value="Genomic_DNA"/>
</dbReference>
<dbReference type="PANTHER" id="PTHR23506">
    <property type="entry name" value="GH10249P"/>
    <property type="match status" value="1"/>
</dbReference>
<accession>A0A1H1RRZ6</accession>
<keyword evidence="5 6" id="KW-0472">Membrane</keyword>
<keyword evidence="2" id="KW-0813">Transport</keyword>
<dbReference type="Gene3D" id="1.20.1250.20">
    <property type="entry name" value="MFS general substrate transporter like domains"/>
    <property type="match status" value="1"/>
</dbReference>
<keyword evidence="4 6" id="KW-1133">Transmembrane helix</keyword>
<dbReference type="GO" id="GO:0022857">
    <property type="term" value="F:transmembrane transporter activity"/>
    <property type="evidence" value="ECO:0007669"/>
    <property type="project" value="InterPro"/>
</dbReference>
<evidence type="ECO:0000256" key="4">
    <source>
        <dbReference type="ARBA" id="ARBA00022989"/>
    </source>
</evidence>
<evidence type="ECO:0000259" key="7">
    <source>
        <dbReference type="PROSITE" id="PS50850"/>
    </source>
</evidence>
<feature type="transmembrane region" description="Helical" evidence="6">
    <location>
        <begin position="363"/>
        <end position="382"/>
    </location>
</feature>
<dbReference type="AlphaFoldDB" id="A0A1H1RRZ6"/>
<evidence type="ECO:0000256" key="6">
    <source>
        <dbReference type="SAM" id="Phobius"/>
    </source>
</evidence>
<dbReference type="SUPFAM" id="SSF103473">
    <property type="entry name" value="MFS general substrate transporter"/>
    <property type="match status" value="1"/>
</dbReference>
<dbReference type="InterPro" id="IPR036259">
    <property type="entry name" value="MFS_trans_sf"/>
</dbReference>
<dbReference type="CDD" id="cd17325">
    <property type="entry name" value="MFS_MdtG_SLC18_like"/>
    <property type="match status" value="1"/>
</dbReference>
<feature type="transmembrane region" description="Helical" evidence="6">
    <location>
        <begin position="12"/>
        <end position="34"/>
    </location>
</feature>
<dbReference type="Pfam" id="PF07690">
    <property type="entry name" value="MFS_1"/>
    <property type="match status" value="1"/>
</dbReference>
<proteinExistence type="predicted"/>
<dbReference type="STRING" id="630515.SAMN04489812_1747"/>
<dbReference type="InterPro" id="IPR001958">
    <property type="entry name" value="Tet-R_TetA/multi-R_MdtG-like"/>
</dbReference>
<protein>
    <submittedName>
        <fullName evidence="8">Predicted arabinose efflux permease, MFS family</fullName>
    </submittedName>
</protein>
<dbReference type="RefSeq" id="WP_231920246.1">
    <property type="nucleotide sequence ID" value="NZ_LT629772.1"/>
</dbReference>
<evidence type="ECO:0000256" key="5">
    <source>
        <dbReference type="ARBA" id="ARBA00023136"/>
    </source>
</evidence>
<dbReference type="InterPro" id="IPR011701">
    <property type="entry name" value="MFS"/>
</dbReference>
<reference evidence="8 9" key="1">
    <citation type="submission" date="2016-10" db="EMBL/GenBank/DDBJ databases">
        <authorList>
            <person name="de Groot N.N."/>
        </authorList>
    </citation>
    <scope>NUCLEOTIDE SEQUENCE [LARGE SCALE GENOMIC DNA]</scope>
    <source>
        <strain evidence="8 9">DSM 21800</strain>
    </source>
</reference>
<gene>
    <name evidence="8" type="ORF">SAMN04489812_1747</name>
</gene>
<dbReference type="PROSITE" id="PS50850">
    <property type="entry name" value="MFS"/>
    <property type="match status" value="1"/>
</dbReference>
<feature type="transmembrane region" description="Helical" evidence="6">
    <location>
        <begin position="278"/>
        <end position="296"/>
    </location>
</feature>
<feature type="transmembrane region" description="Helical" evidence="6">
    <location>
        <begin position="167"/>
        <end position="185"/>
    </location>
</feature>
<feature type="transmembrane region" description="Helical" evidence="6">
    <location>
        <begin position="46"/>
        <end position="65"/>
    </location>
</feature>